<dbReference type="Proteomes" id="UP001630127">
    <property type="component" value="Unassembled WGS sequence"/>
</dbReference>
<evidence type="ECO:0000313" key="3">
    <source>
        <dbReference type="Proteomes" id="UP001630127"/>
    </source>
</evidence>
<dbReference type="PANTHER" id="PTHR47560">
    <property type="entry name" value="EXPRESSED PROTEIN"/>
    <property type="match status" value="1"/>
</dbReference>
<dbReference type="EMBL" id="JBJUIK010000009">
    <property type="protein sequence ID" value="KAL3517972.1"/>
    <property type="molecule type" value="Genomic_DNA"/>
</dbReference>
<comment type="caution">
    <text evidence="2">The sequence shown here is derived from an EMBL/GenBank/DDBJ whole genome shotgun (WGS) entry which is preliminary data.</text>
</comment>
<keyword evidence="1" id="KW-1133">Transmembrane helix</keyword>
<organism evidence="2 3">
    <name type="scientific">Cinchona calisaya</name>
    <dbReference type="NCBI Taxonomy" id="153742"/>
    <lineage>
        <taxon>Eukaryota</taxon>
        <taxon>Viridiplantae</taxon>
        <taxon>Streptophyta</taxon>
        <taxon>Embryophyta</taxon>
        <taxon>Tracheophyta</taxon>
        <taxon>Spermatophyta</taxon>
        <taxon>Magnoliopsida</taxon>
        <taxon>eudicotyledons</taxon>
        <taxon>Gunneridae</taxon>
        <taxon>Pentapetalae</taxon>
        <taxon>asterids</taxon>
        <taxon>lamiids</taxon>
        <taxon>Gentianales</taxon>
        <taxon>Rubiaceae</taxon>
        <taxon>Cinchonoideae</taxon>
        <taxon>Cinchoneae</taxon>
        <taxon>Cinchona</taxon>
    </lineage>
</organism>
<protein>
    <submittedName>
        <fullName evidence="2">Uncharacterized protein</fullName>
    </submittedName>
</protein>
<sequence>MLYNVTLCDCVIAYNLFVYLSVRQTNFNNSFVILIVLLLLGCRREIEFRRAGYNTELSAPSENIPFSTGSERERIEETIFRNKLTFFAAAKMSSSFPRLSFQRLHLQSVMEKKCMVQPVGNKEFSRYLVAFMLYAITGNKNIPDILTLELIADDGELKNWSRNLKSQPTADLYSDTGATTETVSKDNNSLNSNSPPLSSKVCGAIGKGFWTVVDMASGRYLWRNLVGSESSSSITKKSD</sequence>
<reference evidence="2 3" key="1">
    <citation type="submission" date="2024-11" db="EMBL/GenBank/DDBJ databases">
        <title>A near-complete genome assembly of Cinchona calisaya.</title>
        <authorList>
            <person name="Lian D.C."/>
            <person name="Zhao X.W."/>
            <person name="Wei L."/>
        </authorList>
    </citation>
    <scope>NUCLEOTIDE SEQUENCE [LARGE SCALE GENOMIC DNA]</scope>
    <source>
        <tissue evidence="2">Nenye</tissue>
    </source>
</reference>
<evidence type="ECO:0000313" key="2">
    <source>
        <dbReference type="EMBL" id="KAL3517972.1"/>
    </source>
</evidence>
<dbReference type="PANTHER" id="PTHR47560:SF1">
    <property type="entry name" value="EXPRESSED PROTEIN"/>
    <property type="match status" value="1"/>
</dbReference>
<accession>A0ABD2ZHS8</accession>
<keyword evidence="3" id="KW-1185">Reference proteome</keyword>
<name>A0ABD2ZHS8_9GENT</name>
<evidence type="ECO:0000256" key="1">
    <source>
        <dbReference type="SAM" id="Phobius"/>
    </source>
</evidence>
<gene>
    <name evidence="2" type="ORF">ACH5RR_020561</name>
</gene>
<feature type="transmembrane region" description="Helical" evidence="1">
    <location>
        <begin position="26"/>
        <end position="42"/>
    </location>
</feature>
<keyword evidence="1" id="KW-0472">Membrane</keyword>
<dbReference type="AlphaFoldDB" id="A0ABD2ZHS8"/>
<proteinExistence type="predicted"/>
<keyword evidence="1" id="KW-0812">Transmembrane</keyword>